<feature type="compositionally biased region" description="Polar residues" evidence="1">
    <location>
        <begin position="847"/>
        <end position="858"/>
    </location>
</feature>
<gene>
    <name evidence="2" type="ORF">PSTT_03986</name>
</gene>
<evidence type="ECO:0000256" key="1">
    <source>
        <dbReference type="SAM" id="MobiDB-lite"/>
    </source>
</evidence>
<evidence type="ECO:0000313" key="2">
    <source>
        <dbReference type="EMBL" id="POW13092.1"/>
    </source>
</evidence>
<dbReference type="VEuPathDB" id="FungiDB:PSTT_03986"/>
<dbReference type="Proteomes" id="UP000239156">
    <property type="component" value="Unassembled WGS sequence"/>
</dbReference>
<feature type="compositionally biased region" description="Polar residues" evidence="1">
    <location>
        <begin position="150"/>
        <end position="173"/>
    </location>
</feature>
<feature type="region of interest" description="Disordered" evidence="1">
    <location>
        <begin position="618"/>
        <end position="659"/>
    </location>
</feature>
<feature type="compositionally biased region" description="Basic and acidic residues" evidence="1">
    <location>
        <begin position="830"/>
        <end position="846"/>
    </location>
</feature>
<proteinExistence type="predicted"/>
<feature type="region of interest" description="Disordered" evidence="1">
    <location>
        <begin position="1"/>
        <end position="269"/>
    </location>
</feature>
<comment type="caution">
    <text evidence="2">The sequence shown here is derived from an EMBL/GenBank/DDBJ whole genome shotgun (WGS) entry which is preliminary data.</text>
</comment>
<evidence type="ECO:0000313" key="3">
    <source>
        <dbReference type="Proteomes" id="UP000239156"/>
    </source>
</evidence>
<reference evidence="2" key="1">
    <citation type="submission" date="2017-12" db="EMBL/GenBank/DDBJ databases">
        <title>Gene loss provides genomic basis for host adaptation in cereal stripe rust fungi.</title>
        <authorList>
            <person name="Xia C."/>
        </authorList>
    </citation>
    <scope>NUCLEOTIDE SEQUENCE [LARGE SCALE GENOMIC DNA]</scope>
    <source>
        <strain evidence="2">93-210</strain>
    </source>
</reference>
<feature type="compositionally biased region" description="Low complexity" evidence="1">
    <location>
        <begin position="126"/>
        <end position="143"/>
    </location>
</feature>
<feature type="compositionally biased region" description="Acidic residues" evidence="1">
    <location>
        <begin position="231"/>
        <end position="240"/>
    </location>
</feature>
<dbReference type="CDD" id="cd12935">
    <property type="entry name" value="LEM_like"/>
    <property type="match status" value="1"/>
</dbReference>
<feature type="compositionally biased region" description="Polar residues" evidence="1">
    <location>
        <begin position="1138"/>
        <end position="1147"/>
    </location>
</feature>
<dbReference type="EMBL" id="PKSL01000027">
    <property type="protein sequence ID" value="POW13092.1"/>
    <property type="molecule type" value="Genomic_DNA"/>
</dbReference>
<feature type="compositionally biased region" description="Polar residues" evidence="1">
    <location>
        <begin position="1069"/>
        <end position="1080"/>
    </location>
</feature>
<feature type="region of interest" description="Disordered" evidence="1">
    <location>
        <begin position="1065"/>
        <end position="1112"/>
    </location>
</feature>
<organism evidence="2 3">
    <name type="scientific">Puccinia striiformis</name>
    <dbReference type="NCBI Taxonomy" id="27350"/>
    <lineage>
        <taxon>Eukaryota</taxon>
        <taxon>Fungi</taxon>
        <taxon>Dikarya</taxon>
        <taxon>Basidiomycota</taxon>
        <taxon>Pucciniomycotina</taxon>
        <taxon>Pucciniomycetes</taxon>
        <taxon>Pucciniales</taxon>
        <taxon>Pucciniaceae</taxon>
        <taxon>Puccinia</taxon>
    </lineage>
</organism>
<feature type="compositionally biased region" description="Polar residues" evidence="1">
    <location>
        <begin position="28"/>
        <end position="58"/>
    </location>
</feature>
<feature type="compositionally biased region" description="Polar residues" evidence="1">
    <location>
        <begin position="197"/>
        <end position="217"/>
    </location>
</feature>
<feature type="compositionally biased region" description="Basic residues" evidence="1">
    <location>
        <begin position="621"/>
        <end position="640"/>
    </location>
</feature>
<name>A0A2S4VU89_9BASI</name>
<accession>A0A2S4VU89</accession>
<feature type="compositionally biased region" description="Basic and acidic residues" evidence="1">
    <location>
        <begin position="79"/>
        <end position="89"/>
    </location>
</feature>
<dbReference type="VEuPathDB" id="FungiDB:PSHT_07123"/>
<sequence>MPAWPPSQEVHGNSDQAPVFVPKERKTLATQYHTVAPQTSQFPKNTQSGGRNIGTDSQQHIRRAEVNYNKQSTKKRKRAGSDINKDDSPLPKPRKKTRARPQVTSPHVSKGALPELTCEIRKPKSASESYRSSSNNTPSASTPKAPIIFNPSNHISPQTIDLNLQNDTISSDQNGKDIHLDPGSESNQILTKPPPTTSHISPQTTNPNLQNNKISSDQNERDGCLNPGSESDQDLDETTSDDFPLASTSRPLIMNDKTKHRENDNLTNNLPLACVPRSASTSNSFSQKNNNSTITYTCPYYPFNHTILQFRTSPLARLPVYLPHLTTQKLRRCPKLTTNVPLPQIMEFFHFEAFLSTPSLTVLGKRKRVADTSIISDVEKVSFQEMRAVLSSNGITHTFAHQKDEIAPKYLDLCSRYDETLLRKSRRLNNTWLSRSWTKVVAPGNVNTSEACIQGPETSTSQIQDVTPFVLPIKFPPRQSVDQSTDASTTRIQDVTPLVLPTQSPPRQPVNQTHPYTEPTHPIGRLNLQATEIGDLATDLKGCKRSRSPLVLQSHQQIHNTSSLLGLHVLIVFIASELTPSQLKEILDQHQISYDPNDRLARIINLYNELLSSMELETQHKVRRKQNQHVTRYPRPRRSTQKQSRPRNDTQSAETSAVVDSISPIYEAVQPFYPASTYIPSDDHRPPSHNDPLVFRNPTKFLNQNSDFHYQNPDPLDQYYPPDEDMTVDNNPQFTFASEDSHISNNRSFDQEYLAKNKHSAVHNLESPVDAAEKEEPLSGIVNSPLYIEHSPVANGDSSVHNQEDEQPCGNNQECHDGNEDSQPCGNNQECHDGNEDSSVDDHEYSVHSNDYSNSPSEEASFDEGSDFDQLADGNSEDEYATNLQESDPPNSVESPNPSQSPKDLAKSQEPGQSEISMAQDQAHQSAIKTSWTSGNLLTKAILKNILKEHHIPFKSRDDKQTLVKHYEQLVSSQDQAIGETQPSQSAELSSTACDYLTTEILPPCTPKSPQDLLPEAESNFNKFSPEELREMLHPFPLKTSSLSKKALVLLCKAHVIIDEPMKLRHGSQHSGTNCGSQHSGTDHGSQHSGTNRGSEHLGAGLGSQHSGTDAASDFNRQIPMEIDSCSLEIEEHRPTTAYASSPTDSDNMLPKPASNSFPQRNYDTTSQNTDILHRLDTLVELQTQTNHLLTIQATTSERHNKDLMLRIDSLAPQMDQIIGLAATNNDNETLTAALSSSRKSFAFEKTHTTTPGGRFAELIRTHVATLFGLRPGEQIPPPASEAERAQWMSQPTEEPYNTEDTSIQIDDFDDQHFPYPNGPGHADASLQTLKFIKREMNRFGISTFRPDLAKRWSDPDNAFLWNFAVKLFIDLVERYEYQGINLQMYGHHIITSRMKAHVKDTWQKTYRKNQLGTQTSEDLQSAAKRARGTTRVTKWKNVAVKMKAMINQMRMSIDSDVSSSECESEVMRIDNSVIPGRRSSIRTPKKARFSNSNPKCCIVHKFIWRNPEVDQSHELDCIMETSKKVNPLPRNAGSHSCHS</sequence>
<feature type="region of interest" description="Disordered" evidence="1">
    <location>
        <begin position="789"/>
        <end position="928"/>
    </location>
</feature>
<feature type="compositionally biased region" description="Polar residues" evidence="1">
    <location>
        <begin position="910"/>
        <end position="928"/>
    </location>
</feature>
<feature type="region of interest" description="Disordered" evidence="1">
    <location>
        <begin position="1134"/>
        <end position="1162"/>
    </location>
</feature>
<keyword evidence="3" id="KW-1185">Reference proteome</keyword>
<feature type="compositionally biased region" description="Polar residues" evidence="1">
    <location>
        <begin position="882"/>
        <end position="902"/>
    </location>
</feature>
<protein>
    <submittedName>
        <fullName evidence="2">Uncharacterized protein</fullName>
    </submittedName>
</protein>